<gene>
    <name evidence="2" type="ORF">SDC9_02826</name>
</gene>
<sequence length="582" mass="64572">MRITSLTIKNFKGIDEHGIRIEFAPITLLFGPNNAGKSTVIQALHLAREVFCHPKPDLDTIEICGKGLDVGTFKDYVHKHDLGRQVCIGLQMTVDGLPVCGDELERQQWEGWNEVDNLLNRVHTVAVEIAIGWNHQAQRAELSEYTVSINGRLLTSMCFVAHANSVIADISLFDVSDFLQEGTREKLRKQSENVLRRIGESPDDYGNELLDLKDAVQEAMAEAMPSLLHPMADMRRVLADITGSDELSSLITGEVHTVRCALGAGRVPDWSGWLPLEFADVYPGFDNDPQAFSLDFTMNCLTLFCSFLLSPGKLAQNILDTLLYVGPLRAIPDRGFFRAQKATATRWAEGLAAWDVLATASDAQLVTINQCLHGADSLQAGYTVCRKRLLNLEAESPLVPALRKLIMDDIEEGALPLLRDFLAQVPEIRLMIRNEATGVEVEPHDVGVGISQVLPIIVAAVTAKRGALIAMEQPELHIHPAWQTALGDVFIRAVAKMENSPIFLLETHSEHLLLRLLRRIRHTHVGTAPESVRLSSTDLAVHWIGNYEGRTEAYRLGLDEDGSFNTPWPEGFFDERGEELFG</sequence>
<dbReference type="EMBL" id="VSSQ01000004">
    <property type="protein sequence ID" value="MPL57325.1"/>
    <property type="molecule type" value="Genomic_DNA"/>
</dbReference>
<reference evidence="2" key="1">
    <citation type="submission" date="2019-08" db="EMBL/GenBank/DDBJ databases">
        <authorList>
            <person name="Kucharzyk K."/>
            <person name="Murdoch R.W."/>
            <person name="Higgins S."/>
            <person name="Loffler F."/>
        </authorList>
    </citation>
    <scope>NUCLEOTIDE SEQUENCE</scope>
</reference>
<dbReference type="AlphaFoldDB" id="A0A644SRT5"/>
<evidence type="ECO:0000259" key="1">
    <source>
        <dbReference type="Pfam" id="PF13175"/>
    </source>
</evidence>
<comment type="caution">
    <text evidence="2">The sequence shown here is derived from an EMBL/GenBank/DDBJ whole genome shotgun (WGS) entry which is preliminary data.</text>
</comment>
<protein>
    <recommendedName>
        <fullName evidence="1">Endonuclease GajA/Old nuclease/RecF-like AAA domain-containing protein</fullName>
    </recommendedName>
</protein>
<proteinExistence type="predicted"/>
<organism evidence="2">
    <name type="scientific">bioreactor metagenome</name>
    <dbReference type="NCBI Taxonomy" id="1076179"/>
    <lineage>
        <taxon>unclassified sequences</taxon>
        <taxon>metagenomes</taxon>
        <taxon>ecological metagenomes</taxon>
    </lineage>
</organism>
<feature type="domain" description="Endonuclease GajA/Old nuclease/RecF-like AAA" evidence="1">
    <location>
        <begin position="1"/>
        <end position="46"/>
    </location>
</feature>
<dbReference type="InterPro" id="IPR051396">
    <property type="entry name" value="Bact_Antivir_Def_Nuclease"/>
</dbReference>
<evidence type="ECO:0000313" key="2">
    <source>
        <dbReference type="EMBL" id="MPL57325.1"/>
    </source>
</evidence>
<dbReference type="SUPFAM" id="SSF52540">
    <property type="entry name" value="P-loop containing nucleoside triphosphate hydrolases"/>
    <property type="match status" value="1"/>
</dbReference>
<dbReference type="Gene3D" id="3.40.50.300">
    <property type="entry name" value="P-loop containing nucleotide triphosphate hydrolases"/>
    <property type="match status" value="1"/>
</dbReference>
<accession>A0A644SRT5</accession>
<feature type="domain" description="Endonuclease GajA/Old nuclease/RecF-like AAA" evidence="1">
    <location>
        <begin position="431"/>
        <end position="512"/>
    </location>
</feature>
<dbReference type="InterPro" id="IPR041685">
    <property type="entry name" value="AAA_GajA/Old/RecF-like"/>
</dbReference>
<dbReference type="InterPro" id="IPR027417">
    <property type="entry name" value="P-loop_NTPase"/>
</dbReference>
<name>A0A644SRT5_9ZZZZ</name>
<dbReference type="PANTHER" id="PTHR43581">
    <property type="entry name" value="ATP/GTP PHOSPHATASE"/>
    <property type="match status" value="1"/>
</dbReference>
<dbReference type="Pfam" id="PF13175">
    <property type="entry name" value="AAA_15"/>
    <property type="match status" value="2"/>
</dbReference>
<dbReference type="PANTHER" id="PTHR43581:SF2">
    <property type="entry name" value="EXCINUCLEASE ATPASE SUBUNIT"/>
    <property type="match status" value="1"/>
</dbReference>